<dbReference type="AlphaFoldDB" id="A0A942UYQ1"/>
<dbReference type="PANTHER" id="PTHR33279">
    <property type="entry name" value="SULFUR CARRIER PROTEIN YEDF-RELATED"/>
    <property type="match status" value="1"/>
</dbReference>
<dbReference type="Pfam" id="PF01206">
    <property type="entry name" value="TusA"/>
    <property type="match status" value="1"/>
</dbReference>
<organism evidence="3 4">
    <name type="scientific">Anaeromonas frigoriresistens</name>
    <dbReference type="NCBI Taxonomy" id="2683708"/>
    <lineage>
        <taxon>Bacteria</taxon>
        <taxon>Bacillati</taxon>
        <taxon>Bacillota</taxon>
        <taxon>Tissierellia</taxon>
        <taxon>Tissierellales</taxon>
        <taxon>Thermohalobacteraceae</taxon>
        <taxon>Anaeromonas</taxon>
    </lineage>
</organism>
<dbReference type="EMBL" id="WSFT01000028">
    <property type="protein sequence ID" value="MBS4538047.1"/>
    <property type="molecule type" value="Genomic_DNA"/>
</dbReference>
<comment type="similarity">
    <text evidence="1">Belongs to the sulfur carrier protein TusA family.</text>
</comment>
<dbReference type="InterPro" id="IPR001455">
    <property type="entry name" value="TusA-like"/>
</dbReference>
<dbReference type="PANTHER" id="PTHR33279:SF6">
    <property type="entry name" value="SULFUR CARRIER PROTEIN YEDF-RELATED"/>
    <property type="match status" value="1"/>
</dbReference>
<keyword evidence="4" id="KW-1185">Reference proteome</keyword>
<dbReference type="CDD" id="cd00291">
    <property type="entry name" value="SirA_YedF_YeeD"/>
    <property type="match status" value="1"/>
</dbReference>
<comment type="caution">
    <text evidence="3">The sequence shown here is derived from an EMBL/GenBank/DDBJ whole genome shotgun (WGS) entry which is preliminary data.</text>
</comment>
<dbReference type="InterPro" id="IPR036868">
    <property type="entry name" value="TusA-like_sf"/>
</dbReference>
<dbReference type="SUPFAM" id="SSF64307">
    <property type="entry name" value="SirA-like"/>
    <property type="match status" value="1"/>
</dbReference>
<feature type="domain" description="UPF0033" evidence="2">
    <location>
        <begin position="5"/>
        <end position="73"/>
    </location>
</feature>
<gene>
    <name evidence="3" type="ORF">GOQ27_06210</name>
</gene>
<evidence type="ECO:0000259" key="2">
    <source>
        <dbReference type="Pfam" id="PF01206"/>
    </source>
</evidence>
<evidence type="ECO:0000256" key="1">
    <source>
        <dbReference type="ARBA" id="ARBA00008984"/>
    </source>
</evidence>
<dbReference type="Proteomes" id="UP000724672">
    <property type="component" value="Unassembled WGS sequence"/>
</dbReference>
<dbReference type="RefSeq" id="WP_203365972.1">
    <property type="nucleotide sequence ID" value="NZ_WSFT01000028.1"/>
</dbReference>
<name>A0A942UYQ1_9FIRM</name>
<proteinExistence type="inferred from homology"/>
<evidence type="ECO:0000313" key="4">
    <source>
        <dbReference type="Proteomes" id="UP000724672"/>
    </source>
</evidence>
<reference evidence="3" key="1">
    <citation type="submission" date="2019-12" db="EMBL/GenBank/DDBJ databases">
        <title>Clostridiaceae gen. nov. sp. nov., isolated from sediment in Xinjiang, China.</title>
        <authorList>
            <person name="Zhang R."/>
        </authorList>
    </citation>
    <scope>NUCLEOTIDE SEQUENCE</scope>
    <source>
        <strain evidence="3">D2Q-11</strain>
    </source>
</reference>
<protein>
    <submittedName>
        <fullName evidence="3">Sulfurtransferase TusA family protein</fullName>
    </submittedName>
</protein>
<evidence type="ECO:0000313" key="3">
    <source>
        <dbReference type="EMBL" id="MBS4538047.1"/>
    </source>
</evidence>
<sequence length="74" mass="8636">MAEVKLDCMYEACPIPLLKAHKELKKMKKGDVLIMETDHTCSITNVLEWANKQGYEVDYIEVAEGEWEIYIEKE</sequence>
<dbReference type="Gene3D" id="3.30.110.40">
    <property type="entry name" value="TusA-like domain"/>
    <property type="match status" value="1"/>
</dbReference>
<accession>A0A942UYQ1</accession>